<accession>A0AAD1X696</accession>
<organism evidence="2 3">
    <name type="scientific">Euplotes crassus</name>
    <dbReference type="NCBI Taxonomy" id="5936"/>
    <lineage>
        <taxon>Eukaryota</taxon>
        <taxon>Sar</taxon>
        <taxon>Alveolata</taxon>
        <taxon>Ciliophora</taxon>
        <taxon>Intramacronucleata</taxon>
        <taxon>Spirotrichea</taxon>
        <taxon>Hypotrichia</taxon>
        <taxon>Euplotida</taxon>
        <taxon>Euplotidae</taxon>
        <taxon>Moneuplotes</taxon>
    </lineage>
</organism>
<reference evidence="2" key="1">
    <citation type="submission" date="2023-07" db="EMBL/GenBank/DDBJ databases">
        <authorList>
            <consortium name="AG Swart"/>
            <person name="Singh M."/>
            <person name="Singh A."/>
            <person name="Seah K."/>
            <person name="Emmerich C."/>
        </authorList>
    </citation>
    <scope>NUCLEOTIDE SEQUENCE</scope>
    <source>
        <strain evidence="2">DP1</strain>
    </source>
</reference>
<dbReference type="AlphaFoldDB" id="A0AAD1X696"/>
<keyword evidence="3" id="KW-1185">Reference proteome</keyword>
<proteinExistence type="predicted"/>
<dbReference type="Proteomes" id="UP001295684">
    <property type="component" value="Unassembled WGS sequence"/>
</dbReference>
<evidence type="ECO:0000313" key="3">
    <source>
        <dbReference type="Proteomes" id="UP001295684"/>
    </source>
</evidence>
<protein>
    <submittedName>
        <fullName evidence="2">Uncharacterized protein</fullName>
    </submittedName>
</protein>
<sequence length="408" mass="47711">MKENKLMSNETKVQTMFSNKRISNGFESVKTTRLNDKNDLCPPIYPKILRPSHEIMRKINVNNVIKKFKKSFMRNSRRIIDQPQYVTDYQRIRKYKSYEKIARARRLASLNSKSQSHLYGNYKHFVNKIKSGNLQKIKHGNTNFSLRNPQLRLGAFSPALTRGLFSNLSNWEPANGKQIKSIVDEVEKPIDDSPMRETVENESSESSLSQRNIKYTTIVRYFSDSKEGSTSSSEISEDFKENLGKIQSQKKEKNFAKYIDKAVKIDLYHEAEKDLAHKPDPLQSMKDIESIIEREKWKKEHYDKIKSRSKPQLLTTIQSEYYRNKMKGNNKYMKMKKNLSKAFNISERRAPLPKKKPSLNTKFQLKELYSPLPANTSPGQKIGYSQNKDDGVKIGTRVLQKRFRKQKY</sequence>
<name>A0AAD1X696_EUPCR</name>
<gene>
    <name evidence="2" type="ORF">ECRASSUSDP1_LOCUS506</name>
</gene>
<dbReference type="EMBL" id="CAMPGE010000474">
    <property type="protein sequence ID" value="CAI2359221.1"/>
    <property type="molecule type" value="Genomic_DNA"/>
</dbReference>
<comment type="caution">
    <text evidence="2">The sequence shown here is derived from an EMBL/GenBank/DDBJ whole genome shotgun (WGS) entry which is preliminary data.</text>
</comment>
<evidence type="ECO:0000313" key="2">
    <source>
        <dbReference type="EMBL" id="CAI2359221.1"/>
    </source>
</evidence>
<feature type="region of interest" description="Disordered" evidence="1">
    <location>
        <begin position="370"/>
        <end position="389"/>
    </location>
</feature>
<feature type="compositionally biased region" description="Polar residues" evidence="1">
    <location>
        <begin position="373"/>
        <end position="386"/>
    </location>
</feature>
<evidence type="ECO:0000256" key="1">
    <source>
        <dbReference type="SAM" id="MobiDB-lite"/>
    </source>
</evidence>